<dbReference type="EMBL" id="VLKT01000086">
    <property type="protein sequence ID" value="TWI19169.1"/>
    <property type="molecule type" value="Genomic_DNA"/>
</dbReference>
<accession>A0A562MH02</accession>
<feature type="domain" description="Opine dehydrogenase" evidence="1">
    <location>
        <begin position="190"/>
        <end position="358"/>
    </location>
</feature>
<organism evidence="2 3">
    <name type="scientific">Mesorhizobium tianshanense</name>
    <dbReference type="NCBI Taxonomy" id="39844"/>
    <lineage>
        <taxon>Bacteria</taxon>
        <taxon>Pseudomonadati</taxon>
        <taxon>Pseudomonadota</taxon>
        <taxon>Alphaproteobacteria</taxon>
        <taxon>Hyphomicrobiales</taxon>
        <taxon>Phyllobacteriaceae</taxon>
        <taxon>Mesorhizobium</taxon>
    </lineage>
</organism>
<evidence type="ECO:0000259" key="1">
    <source>
        <dbReference type="Pfam" id="PF02317"/>
    </source>
</evidence>
<protein>
    <submittedName>
        <fullName evidence="2">NAD/NADP octopine/nopaline dehydrogenase-like protein</fullName>
    </submittedName>
</protein>
<reference evidence="2 3" key="1">
    <citation type="journal article" date="2015" name="Stand. Genomic Sci.">
        <title>Genomic Encyclopedia of Bacterial and Archaeal Type Strains, Phase III: the genomes of soil and plant-associated and newly described type strains.</title>
        <authorList>
            <person name="Whitman W.B."/>
            <person name="Woyke T."/>
            <person name="Klenk H.P."/>
            <person name="Zhou Y."/>
            <person name="Lilburn T.G."/>
            <person name="Beck B.J."/>
            <person name="De Vos P."/>
            <person name="Vandamme P."/>
            <person name="Eisen J.A."/>
            <person name="Garrity G."/>
            <person name="Hugenholtz P."/>
            <person name="Kyrpides N.C."/>
        </authorList>
    </citation>
    <scope>NUCLEOTIDE SEQUENCE [LARGE SCALE GENOMIC DNA]</scope>
    <source>
        <strain evidence="2 3">CGMCC 1.2546</strain>
    </source>
</reference>
<evidence type="ECO:0000313" key="2">
    <source>
        <dbReference type="EMBL" id="TWI19169.1"/>
    </source>
</evidence>
<dbReference type="InterPro" id="IPR003421">
    <property type="entry name" value="Opine_DH"/>
</dbReference>
<evidence type="ECO:0000313" key="3">
    <source>
        <dbReference type="Proteomes" id="UP000317122"/>
    </source>
</evidence>
<dbReference type="PANTHER" id="PTHR38015">
    <property type="entry name" value="BLR6086 PROTEIN"/>
    <property type="match status" value="1"/>
</dbReference>
<gene>
    <name evidence="2" type="ORF">IQ26_07175</name>
</gene>
<dbReference type="InterPro" id="IPR008927">
    <property type="entry name" value="6-PGluconate_DH-like_C_sf"/>
</dbReference>
<dbReference type="SUPFAM" id="SSF51735">
    <property type="entry name" value="NAD(P)-binding Rossmann-fold domains"/>
    <property type="match status" value="1"/>
</dbReference>
<comment type="caution">
    <text evidence="2">The sequence shown here is derived from an EMBL/GenBank/DDBJ whole genome shotgun (WGS) entry which is preliminary data.</text>
</comment>
<dbReference type="SUPFAM" id="SSF48179">
    <property type="entry name" value="6-phosphogluconate dehydrogenase C-terminal domain-like"/>
    <property type="match status" value="1"/>
</dbReference>
<sequence length="403" mass="44262">MRTLKVCICGGGRTAHLYAALFSHVTDVEVSVYTQKAIELCATMPPKGLLAVLPDGREYQGRPQNISNNPCDTVVGAEVVILAVPAHVRAFILTSIAPFVDRHHPVFVGAIPGNAGFDWLADRMLPPNVVIWGTKDPPYTAYDLVHGISVAAGGGPRTHVFACHKQGAGNQVGELQHILEHLFQVDFILANSFLELTLAFGNPVLHLPALYGLVGPHSDNPDAKFTGQQGWWRDLTELGAAYIEDCAAEQYQLIKRVRAELGCNLASLTPLRDDLLRNYQDFIADGSSLHTIFKTNRAFKGMVPLVRAGNGIGFEIDFSHRIFYEDTHFGLSLLVAIARRLNVDMPRLEEIAAWAETLSEPLFGRATDYLPPDFPQNASDIAVQHNQAPIVAQTTRNTHVYDQ</sequence>
<dbReference type="AlphaFoldDB" id="A0A562MH02"/>
<keyword evidence="3" id="KW-1185">Reference proteome</keyword>
<dbReference type="GO" id="GO:0016491">
    <property type="term" value="F:oxidoreductase activity"/>
    <property type="evidence" value="ECO:0007669"/>
    <property type="project" value="InterPro"/>
</dbReference>
<dbReference type="OrthoDB" id="7328149at2"/>
<dbReference type="RefSeq" id="WP_145723125.1">
    <property type="nucleotide sequence ID" value="NZ_BSPF01000038.1"/>
</dbReference>
<proteinExistence type="predicted"/>
<name>A0A562MH02_9HYPH</name>
<dbReference type="PANTHER" id="PTHR38015:SF1">
    <property type="entry name" value="OPINE DEHYDROGENASE DOMAIN-CONTAINING PROTEIN"/>
    <property type="match status" value="1"/>
</dbReference>
<dbReference type="Proteomes" id="UP000317122">
    <property type="component" value="Unassembled WGS sequence"/>
</dbReference>
<dbReference type="Gene3D" id="1.10.1040.10">
    <property type="entry name" value="N-(1-d-carboxylethyl)-l-norvaline Dehydrogenase, domain 2"/>
    <property type="match status" value="1"/>
</dbReference>
<dbReference type="InterPro" id="IPR051729">
    <property type="entry name" value="Opine/Lysopine_DH"/>
</dbReference>
<dbReference type="InterPro" id="IPR013328">
    <property type="entry name" value="6PGD_dom2"/>
</dbReference>
<dbReference type="Pfam" id="PF02317">
    <property type="entry name" value="Octopine_DH"/>
    <property type="match status" value="1"/>
</dbReference>
<dbReference type="Gene3D" id="3.40.50.720">
    <property type="entry name" value="NAD(P)-binding Rossmann-like Domain"/>
    <property type="match status" value="1"/>
</dbReference>
<dbReference type="InterPro" id="IPR036291">
    <property type="entry name" value="NAD(P)-bd_dom_sf"/>
</dbReference>